<dbReference type="Gene3D" id="1.10.1130.10">
    <property type="entry name" value="Flavocytochrome C3, Chain A"/>
    <property type="match status" value="2"/>
</dbReference>
<dbReference type="Proteomes" id="UP000615755">
    <property type="component" value="Unassembled WGS sequence"/>
</dbReference>
<evidence type="ECO:0000256" key="2">
    <source>
        <dbReference type="SAM" id="SignalP"/>
    </source>
</evidence>
<protein>
    <submittedName>
        <fullName evidence="5">Uncharacterized protein</fullName>
    </submittedName>
</protein>
<reference evidence="5 6" key="1">
    <citation type="submission" date="2015-03" db="EMBL/GenBank/DDBJ databases">
        <title>Genome sequence of Pseudoalteromonas aurantia.</title>
        <authorList>
            <person name="Xie B.-B."/>
            <person name="Rong J.-C."/>
            <person name="Qin Q.-L."/>
            <person name="Zhang Y.-Z."/>
        </authorList>
    </citation>
    <scope>NUCLEOTIDE SEQUENCE [LARGE SCALE GENOMIC DNA]</scope>
    <source>
        <strain evidence="5 6">208</strain>
    </source>
</reference>
<dbReference type="Pfam" id="PF13435">
    <property type="entry name" value="Cytochrome_C554"/>
    <property type="match status" value="2"/>
</dbReference>
<evidence type="ECO:0000259" key="4">
    <source>
        <dbReference type="Pfam" id="PF13435"/>
    </source>
</evidence>
<dbReference type="InterPro" id="IPR011990">
    <property type="entry name" value="TPR-like_helical_dom_sf"/>
</dbReference>
<dbReference type="PANTHER" id="PTHR35038">
    <property type="entry name" value="DISSIMILATORY SULFITE REDUCTASE SIRA"/>
    <property type="match status" value="1"/>
</dbReference>
<organism evidence="5 6">
    <name type="scientific">Pseudoalteromonas aurantia 208</name>
    <dbReference type="NCBI Taxonomy" id="1314867"/>
    <lineage>
        <taxon>Bacteria</taxon>
        <taxon>Pseudomonadati</taxon>
        <taxon>Pseudomonadota</taxon>
        <taxon>Gammaproteobacteria</taxon>
        <taxon>Alteromonadales</taxon>
        <taxon>Pseudoalteromonadaceae</taxon>
        <taxon>Pseudoalteromonas</taxon>
    </lineage>
</organism>
<feature type="domain" description="Cytochrome c-552/4" evidence="4">
    <location>
        <begin position="32"/>
        <end position="59"/>
    </location>
</feature>
<keyword evidence="6" id="KW-1185">Reference proteome</keyword>
<feature type="chain" id="PRO_5046423133" evidence="2">
    <location>
        <begin position="26"/>
        <end position="723"/>
    </location>
</feature>
<dbReference type="InterPro" id="IPR010177">
    <property type="entry name" value="Paired_CXXCH_1"/>
</dbReference>
<dbReference type="PANTHER" id="PTHR35038:SF8">
    <property type="entry name" value="C-TYPE POLYHEME CYTOCHROME OMCC"/>
    <property type="match status" value="1"/>
</dbReference>
<gene>
    <name evidence="5" type="ORF">PAUR_b0108</name>
</gene>
<dbReference type="Gene3D" id="1.25.40.10">
    <property type="entry name" value="Tetratricopeptide repeat domain"/>
    <property type="match status" value="1"/>
</dbReference>
<dbReference type="Pfam" id="PF09699">
    <property type="entry name" value="Paired_CXXCH_1"/>
    <property type="match status" value="1"/>
</dbReference>
<evidence type="ECO:0000313" key="5">
    <source>
        <dbReference type="EMBL" id="MBE0370145.1"/>
    </source>
</evidence>
<keyword evidence="1 2" id="KW-0732">Signal</keyword>
<proteinExistence type="predicted"/>
<evidence type="ECO:0000313" key="6">
    <source>
        <dbReference type="Proteomes" id="UP000615755"/>
    </source>
</evidence>
<comment type="caution">
    <text evidence="5">The sequence shown here is derived from an EMBL/GenBank/DDBJ whole genome shotgun (WGS) entry which is preliminary data.</text>
</comment>
<name>A0ABR9EIS6_9GAMM</name>
<dbReference type="EMBL" id="AQGV01000015">
    <property type="protein sequence ID" value="MBE0370145.1"/>
    <property type="molecule type" value="Genomic_DNA"/>
</dbReference>
<dbReference type="SUPFAM" id="SSF48695">
    <property type="entry name" value="Multiheme cytochromes"/>
    <property type="match status" value="1"/>
</dbReference>
<evidence type="ECO:0000259" key="3">
    <source>
        <dbReference type="Pfam" id="PF09699"/>
    </source>
</evidence>
<feature type="domain" description="Cytochrome c-552/4" evidence="4">
    <location>
        <begin position="162"/>
        <end position="204"/>
    </location>
</feature>
<dbReference type="InterPro" id="IPR036280">
    <property type="entry name" value="Multihaem_cyt_sf"/>
</dbReference>
<sequence>MFSWRIIRTLLIIYMSGVCVTTVYAVTDTQPTCANCHSKQSADWHDSDHAKAMLDTTPENVLGDFNNKTINHHEQIVRFYKRSDKYLMTVTDKDTEHTLVVKYTFGHSPLQQYLVETQNGRLQVLPFSWDSRAKNLGGQRWYANYTNEMMTSSKRLHWTQPLQNWNGMCADCHSTGLKRHYDSESNTFNTTFKDVNVSCNACHTELNDHAEKHLLKSPNTPATHSTKSLKNQSWVFESNGANAVWHGPKRDNSFMDNCFSCHSRRLPLTDGITTGAAFLDQFIPQLPISPYYHADGQIKDEVYVYGSFLQSKMYDAGVNCLDCHDKHTMKVKLQGNGLCLQCHSNDVYNSYEHHRHQTESAGSLCVNCHMPETEYMGVDKRRDHSFKIPRPHLSARFSTPNSCNRCHENKSAQWASNAVNQWHGKPKPLTMNEMNLVKLNLGLVLSDSEHWNIINDSKISIIRRASALQLLKAIPNAKQQQKLIHYLKHDEPLLRLAAIEASKLMPSTMLKAQLLPLLNDAYKAVRISASRTMILSGMADISHPKFVHAFEELMGVSALNSWRGEGLVEHAALLASASQLKGSEKALIQAIELDPYHEVGYINLADLYQSQKRENQAKSILEKGIVTIPRSSIISYALGLHFVRTKQLDLAMSHIKKAMLLDKTNPHYAYTYVLVLDSLGQSEKALKQLRLIIKSYTDKSNLNSLGLDLALKLGDMEAYQEFR</sequence>
<evidence type="ECO:0000256" key="1">
    <source>
        <dbReference type="ARBA" id="ARBA00022729"/>
    </source>
</evidence>
<dbReference type="InterPro" id="IPR051829">
    <property type="entry name" value="Multiheme_Cytochr_ET"/>
</dbReference>
<dbReference type="InterPro" id="IPR023155">
    <property type="entry name" value="Cyt_c-552/4"/>
</dbReference>
<dbReference type="SUPFAM" id="SSF48452">
    <property type="entry name" value="TPR-like"/>
    <property type="match status" value="1"/>
</dbReference>
<accession>A0ABR9EIS6</accession>
<feature type="signal peptide" evidence="2">
    <location>
        <begin position="1"/>
        <end position="25"/>
    </location>
</feature>
<feature type="domain" description="Doubled CXXCH motif" evidence="3">
    <location>
        <begin position="319"/>
        <end position="346"/>
    </location>
</feature>